<dbReference type="SUPFAM" id="SSF53756">
    <property type="entry name" value="UDP-Glycosyltransferase/glycogen phosphorylase"/>
    <property type="match status" value="1"/>
</dbReference>
<evidence type="ECO:0000256" key="3">
    <source>
        <dbReference type="ARBA" id="ARBA00022679"/>
    </source>
</evidence>
<accession>A0AAU9MVR4</accession>
<keyword evidence="6" id="KW-1185">Reference proteome</keyword>
<gene>
    <name evidence="5" type="ORF">LVIROSA_LOCUS15199</name>
</gene>
<dbReference type="PANTHER" id="PTHR48047">
    <property type="entry name" value="GLYCOSYLTRANSFERASE"/>
    <property type="match status" value="1"/>
</dbReference>
<dbReference type="Gene3D" id="3.40.50.2000">
    <property type="entry name" value="Glycogen Phosphorylase B"/>
    <property type="match status" value="2"/>
</dbReference>
<name>A0AAU9MVR4_9ASTR</name>
<proteinExistence type="inferred from homology"/>
<dbReference type="Pfam" id="PF26168">
    <property type="entry name" value="Glyco_transf_N"/>
    <property type="match status" value="1"/>
</dbReference>
<protein>
    <recommendedName>
        <fullName evidence="4">Glycosyltransferase N-terminal domain-containing protein</fullName>
    </recommendedName>
</protein>
<evidence type="ECO:0000256" key="1">
    <source>
        <dbReference type="ARBA" id="ARBA00009995"/>
    </source>
</evidence>
<evidence type="ECO:0000313" key="6">
    <source>
        <dbReference type="Proteomes" id="UP001157418"/>
    </source>
</evidence>
<comment type="similarity">
    <text evidence="1">Belongs to the UDP-glycosyltransferase family.</text>
</comment>
<dbReference type="GO" id="GO:0035251">
    <property type="term" value="F:UDP-glucosyltransferase activity"/>
    <property type="evidence" value="ECO:0007669"/>
    <property type="project" value="TreeGrafter"/>
</dbReference>
<dbReference type="Proteomes" id="UP001157418">
    <property type="component" value="Unassembled WGS sequence"/>
</dbReference>
<dbReference type="GO" id="GO:0016138">
    <property type="term" value="P:glycoside biosynthetic process"/>
    <property type="evidence" value="ECO:0007669"/>
    <property type="project" value="UniProtKB-ARBA"/>
</dbReference>
<keyword evidence="3" id="KW-0808">Transferase</keyword>
<reference evidence="5 6" key="1">
    <citation type="submission" date="2022-01" db="EMBL/GenBank/DDBJ databases">
        <authorList>
            <person name="Xiong W."/>
            <person name="Schranz E."/>
        </authorList>
    </citation>
    <scope>NUCLEOTIDE SEQUENCE [LARGE SCALE GENOMIC DNA]</scope>
</reference>
<evidence type="ECO:0000259" key="4">
    <source>
        <dbReference type="Pfam" id="PF26168"/>
    </source>
</evidence>
<dbReference type="AlphaFoldDB" id="A0AAU9MVR4"/>
<comment type="caution">
    <text evidence="5">The sequence shown here is derived from an EMBL/GenBank/DDBJ whole genome shotgun (WGS) entry which is preliminary data.</text>
</comment>
<evidence type="ECO:0000256" key="2">
    <source>
        <dbReference type="ARBA" id="ARBA00022676"/>
    </source>
</evidence>
<sequence>MRHSIHLLVYPFPSSGHIIPLLDLTDLLLRRGLTVTVVISPTNLPLLDPLHSSHPSSLHKLLFDDPEITPFPDPLIAKVISTQKLFDPIVKWFRSHPSPPVAIVSDFFLGWTSELASHLGIQRIVFSPSGVLSSSILQTLWQDVEEINADNGDKDQKFSFSFPEIPNTPEFPLWQLLPVSQNFKKGEPHYESFRKGMLANMRSWGIIYNTFEELEGVYIDHMKKQMGHDRVWAVGPLLPDDHGTGRGGSSVVPPNDLLMWLDNKPDDSVVYICFGSQTTLSEKQMGALIGALELSNVNFILCAKGSKSGSIPSGFEDRVSGRGLIVKGWAPQLAILRHRAVGSFVSHCGWNSTLEGVAAGVMMLTWPQGADQYVDAKLLIDELGVGKRVCEDAPDSVPDSVELARLLDESVSGSYMGEQRVVKVKKLSQAASKAVKDGTSMRDVDTFVQLLSQLETAN</sequence>
<dbReference type="EMBL" id="CAKMRJ010002223">
    <property type="protein sequence ID" value="CAH1428254.1"/>
    <property type="molecule type" value="Genomic_DNA"/>
</dbReference>
<evidence type="ECO:0000313" key="5">
    <source>
        <dbReference type="EMBL" id="CAH1428254.1"/>
    </source>
</evidence>
<dbReference type="PANTHER" id="PTHR48047:SF118">
    <property type="entry name" value="HEXOSYLTRANSFERASE-RELATED"/>
    <property type="match status" value="1"/>
</dbReference>
<keyword evidence="2" id="KW-0328">Glycosyltransferase</keyword>
<dbReference type="FunFam" id="3.40.50.2000:FF:000060">
    <property type="entry name" value="Glycosyltransferase"/>
    <property type="match status" value="1"/>
</dbReference>
<dbReference type="CDD" id="cd03784">
    <property type="entry name" value="GT1_Gtf-like"/>
    <property type="match status" value="1"/>
</dbReference>
<feature type="domain" description="Glycosyltransferase N-terminal" evidence="4">
    <location>
        <begin position="189"/>
        <end position="239"/>
    </location>
</feature>
<dbReference type="Pfam" id="PF00201">
    <property type="entry name" value="UDPGT"/>
    <property type="match status" value="1"/>
</dbReference>
<dbReference type="InterPro" id="IPR058980">
    <property type="entry name" value="Glyco_transf_N"/>
</dbReference>
<dbReference type="InterPro" id="IPR002213">
    <property type="entry name" value="UDP_glucos_trans"/>
</dbReference>
<organism evidence="5 6">
    <name type="scientific">Lactuca virosa</name>
    <dbReference type="NCBI Taxonomy" id="75947"/>
    <lineage>
        <taxon>Eukaryota</taxon>
        <taxon>Viridiplantae</taxon>
        <taxon>Streptophyta</taxon>
        <taxon>Embryophyta</taxon>
        <taxon>Tracheophyta</taxon>
        <taxon>Spermatophyta</taxon>
        <taxon>Magnoliopsida</taxon>
        <taxon>eudicotyledons</taxon>
        <taxon>Gunneridae</taxon>
        <taxon>Pentapetalae</taxon>
        <taxon>asterids</taxon>
        <taxon>campanulids</taxon>
        <taxon>Asterales</taxon>
        <taxon>Asteraceae</taxon>
        <taxon>Cichorioideae</taxon>
        <taxon>Cichorieae</taxon>
        <taxon>Lactucinae</taxon>
        <taxon>Lactuca</taxon>
    </lineage>
</organism>